<evidence type="ECO:0000313" key="8">
    <source>
        <dbReference type="Proteomes" id="UP000593719"/>
    </source>
</evidence>
<comment type="cofactor">
    <cofactor evidence="1">
        <name>[4Fe-4S] cluster</name>
        <dbReference type="ChEBI" id="CHEBI:49883"/>
    </cofactor>
</comment>
<dbReference type="Proteomes" id="UP000593719">
    <property type="component" value="Chromosome"/>
</dbReference>
<sequence>MNTDNANSLKSKKCIYDITKFTHLDYPDHLACIVWFGGCNMRCDFCYNKEIVFAKEGSYSMEDVLKFLQTRVSLLDAVVLSGGEASSYALTDFCKAIKKLGFLIKLDTNGTNPLHVKELLDLNLLDYVALDYKAPKYKFTPVTHSGKFHEFSQTLDLLIRSGIDFEVRTTLHTDLLTEDDINCILSDLKTRGYTNAYYIQEFVEAKSTVGGVQKPSKPFNKSLLKSNFPVIWR</sequence>
<evidence type="ECO:0000259" key="6">
    <source>
        <dbReference type="PROSITE" id="PS51918"/>
    </source>
</evidence>
<evidence type="ECO:0000256" key="2">
    <source>
        <dbReference type="ARBA" id="ARBA00022691"/>
    </source>
</evidence>
<keyword evidence="5" id="KW-0411">Iron-sulfur</keyword>
<keyword evidence="2" id="KW-0949">S-adenosyl-L-methionine</keyword>
<reference evidence="7 8" key="1">
    <citation type="submission" date="2019-06" db="EMBL/GenBank/DDBJ databases">
        <title>Sulfurimonas gotlandica sp. nov., a chemoautotrophic and psychrotolerant epsilonproteobacterium isolated from a pelagic redoxcline, and an emended description of the genus Sulfurimonas.</title>
        <authorList>
            <person name="Wang S."/>
            <person name="Jiang L."/>
            <person name="Shao Z."/>
        </authorList>
    </citation>
    <scope>NUCLEOTIDE SEQUENCE [LARGE SCALE GENOMIC DNA]</scope>
    <source>
        <strain evidence="7 8">S2-6</strain>
    </source>
</reference>
<dbReference type="InterPro" id="IPR050377">
    <property type="entry name" value="Radical_SAM_PqqE_MftC-like"/>
</dbReference>
<dbReference type="InterPro" id="IPR013785">
    <property type="entry name" value="Aldolase_TIM"/>
</dbReference>
<dbReference type="GO" id="GO:0051536">
    <property type="term" value="F:iron-sulfur cluster binding"/>
    <property type="evidence" value="ECO:0007669"/>
    <property type="project" value="UniProtKB-KW"/>
</dbReference>
<dbReference type="AlphaFoldDB" id="A0A7M1B1Y0"/>
<dbReference type="GO" id="GO:0003824">
    <property type="term" value="F:catalytic activity"/>
    <property type="evidence" value="ECO:0007669"/>
    <property type="project" value="InterPro"/>
</dbReference>
<keyword evidence="4" id="KW-0408">Iron</keyword>
<dbReference type="SFLD" id="SFLDS00029">
    <property type="entry name" value="Radical_SAM"/>
    <property type="match status" value="1"/>
</dbReference>
<dbReference type="EMBL" id="CP041235">
    <property type="protein sequence ID" value="QOP42728.1"/>
    <property type="molecule type" value="Genomic_DNA"/>
</dbReference>
<keyword evidence="8" id="KW-1185">Reference proteome</keyword>
<evidence type="ECO:0000313" key="7">
    <source>
        <dbReference type="EMBL" id="QOP42728.1"/>
    </source>
</evidence>
<keyword evidence="3" id="KW-0479">Metal-binding</keyword>
<protein>
    <submittedName>
        <fullName evidence="7">Anaerobic ribonucleoside-triphosphate reductase activating protein</fullName>
    </submittedName>
</protein>
<gene>
    <name evidence="7" type="ORF">FJR45_01670</name>
</gene>
<dbReference type="GO" id="GO:0046872">
    <property type="term" value="F:metal ion binding"/>
    <property type="evidence" value="ECO:0007669"/>
    <property type="project" value="UniProtKB-KW"/>
</dbReference>
<dbReference type="PROSITE" id="PS51918">
    <property type="entry name" value="RADICAL_SAM"/>
    <property type="match status" value="1"/>
</dbReference>
<dbReference type="Pfam" id="PF04055">
    <property type="entry name" value="Radical_SAM"/>
    <property type="match status" value="1"/>
</dbReference>
<organism evidence="7 8">
    <name type="scientific">Sulfurimonas sediminis</name>
    <dbReference type="NCBI Taxonomy" id="2590020"/>
    <lineage>
        <taxon>Bacteria</taxon>
        <taxon>Pseudomonadati</taxon>
        <taxon>Campylobacterota</taxon>
        <taxon>Epsilonproteobacteria</taxon>
        <taxon>Campylobacterales</taxon>
        <taxon>Sulfurimonadaceae</taxon>
        <taxon>Sulfurimonas</taxon>
    </lineage>
</organism>
<evidence type="ECO:0000256" key="5">
    <source>
        <dbReference type="ARBA" id="ARBA00023014"/>
    </source>
</evidence>
<dbReference type="CDD" id="cd01335">
    <property type="entry name" value="Radical_SAM"/>
    <property type="match status" value="1"/>
</dbReference>
<dbReference type="RefSeq" id="WP_193151070.1">
    <property type="nucleotide sequence ID" value="NZ_CP041235.1"/>
</dbReference>
<evidence type="ECO:0000256" key="3">
    <source>
        <dbReference type="ARBA" id="ARBA00022723"/>
    </source>
</evidence>
<dbReference type="Gene3D" id="3.20.20.70">
    <property type="entry name" value="Aldolase class I"/>
    <property type="match status" value="1"/>
</dbReference>
<dbReference type="SFLD" id="SFLDG01094">
    <property type="entry name" value="Uncharacterised_Radical_SAM_Su"/>
    <property type="match status" value="1"/>
</dbReference>
<dbReference type="InterPro" id="IPR058240">
    <property type="entry name" value="rSAM_sf"/>
</dbReference>
<accession>A0A7M1B1Y0</accession>
<dbReference type="PANTHER" id="PTHR11228">
    <property type="entry name" value="RADICAL SAM DOMAIN PROTEIN"/>
    <property type="match status" value="1"/>
</dbReference>
<name>A0A7M1B1Y0_9BACT</name>
<feature type="domain" description="Radical SAM core" evidence="6">
    <location>
        <begin position="25"/>
        <end position="233"/>
    </location>
</feature>
<dbReference type="InterPro" id="IPR007197">
    <property type="entry name" value="rSAM"/>
</dbReference>
<dbReference type="InterPro" id="IPR012840">
    <property type="entry name" value="NrdG2"/>
</dbReference>
<dbReference type="NCBIfam" id="TIGR02495">
    <property type="entry name" value="NrdG2"/>
    <property type="match status" value="1"/>
</dbReference>
<dbReference type="PANTHER" id="PTHR11228:SF27">
    <property type="entry name" value="GLYCYL-RADICAL ENZYME ACTIVATING ENZYME MJ1227-RELATED"/>
    <property type="match status" value="1"/>
</dbReference>
<dbReference type="KEGG" id="ssei:FJR45_01670"/>
<evidence type="ECO:0000256" key="1">
    <source>
        <dbReference type="ARBA" id="ARBA00001966"/>
    </source>
</evidence>
<proteinExistence type="predicted"/>
<evidence type="ECO:0000256" key="4">
    <source>
        <dbReference type="ARBA" id="ARBA00023004"/>
    </source>
</evidence>
<dbReference type="SUPFAM" id="SSF102114">
    <property type="entry name" value="Radical SAM enzymes"/>
    <property type="match status" value="1"/>
</dbReference>